<keyword evidence="3" id="KW-0238">DNA-binding</keyword>
<dbReference type="PROSITE" id="PS50811">
    <property type="entry name" value="WRKY"/>
    <property type="match status" value="1"/>
</dbReference>
<dbReference type="Proteomes" id="UP000289738">
    <property type="component" value="Chromosome B01"/>
</dbReference>
<comment type="caution">
    <text evidence="8">The sequence shown here is derived from an EMBL/GenBank/DDBJ whole genome shotgun (WGS) entry which is preliminary data.</text>
</comment>
<keyword evidence="2" id="KW-0805">Transcription regulation</keyword>
<keyword evidence="9" id="KW-1185">Reference proteome</keyword>
<comment type="subcellular location">
    <subcellularLocation>
        <location evidence="1">Nucleus</location>
    </subcellularLocation>
</comment>
<evidence type="ECO:0000256" key="6">
    <source>
        <dbReference type="SAM" id="Coils"/>
    </source>
</evidence>
<proteinExistence type="predicted"/>
<accession>A0A445AYJ5</accession>
<dbReference type="STRING" id="3818.A0A445AYJ5"/>
<dbReference type="SMR" id="A0A445AYJ5"/>
<keyword evidence="4" id="KW-0804">Transcription</keyword>
<name>A0A445AYJ5_ARAHY</name>
<dbReference type="Pfam" id="PF03106">
    <property type="entry name" value="WRKY"/>
    <property type="match status" value="1"/>
</dbReference>
<dbReference type="InterPro" id="IPR044810">
    <property type="entry name" value="WRKY_plant"/>
</dbReference>
<dbReference type="SUPFAM" id="SSF118290">
    <property type="entry name" value="WRKY DNA-binding domain"/>
    <property type="match status" value="1"/>
</dbReference>
<dbReference type="GO" id="GO:0043565">
    <property type="term" value="F:sequence-specific DNA binding"/>
    <property type="evidence" value="ECO:0007669"/>
    <property type="project" value="InterPro"/>
</dbReference>
<organism evidence="8 9">
    <name type="scientific">Arachis hypogaea</name>
    <name type="common">Peanut</name>
    <dbReference type="NCBI Taxonomy" id="3818"/>
    <lineage>
        <taxon>Eukaryota</taxon>
        <taxon>Viridiplantae</taxon>
        <taxon>Streptophyta</taxon>
        <taxon>Embryophyta</taxon>
        <taxon>Tracheophyta</taxon>
        <taxon>Spermatophyta</taxon>
        <taxon>Magnoliopsida</taxon>
        <taxon>eudicotyledons</taxon>
        <taxon>Gunneridae</taxon>
        <taxon>Pentapetalae</taxon>
        <taxon>rosids</taxon>
        <taxon>fabids</taxon>
        <taxon>Fabales</taxon>
        <taxon>Fabaceae</taxon>
        <taxon>Papilionoideae</taxon>
        <taxon>50 kb inversion clade</taxon>
        <taxon>dalbergioids sensu lato</taxon>
        <taxon>Dalbergieae</taxon>
        <taxon>Pterocarpus clade</taxon>
        <taxon>Arachis</taxon>
    </lineage>
</organism>
<keyword evidence="6" id="KW-0175">Coiled coil</keyword>
<gene>
    <name evidence="8" type="ORF">Ahy_B01g056329</name>
</gene>
<dbReference type="PANTHER" id="PTHR31429">
    <property type="entry name" value="WRKY TRANSCRIPTION FACTOR 36-RELATED"/>
    <property type="match status" value="1"/>
</dbReference>
<dbReference type="PANTHER" id="PTHR31429:SF64">
    <property type="entry name" value="TRANSCRIPTION FACTOR WRKY FAMILY-RELATED"/>
    <property type="match status" value="1"/>
</dbReference>
<dbReference type="GO" id="GO:0003700">
    <property type="term" value="F:DNA-binding transcription factor activity"/>
    <property type="evidence" value="ECO:0007669"/>
    <property type="project" value="InterPro"/>
</dbReference>
<sequence>MEGKIALKNLLQVQEFALNSTHDSSSVSNNTLGSTLLSLSLNPQQNQDQSHTQLEVLKKKLEEVKKENQNLRIMLNQIREHYGVLQNQLLLAMQCHQLSSSSPTIINHDLKNDNREEMLERKMLPTTRKFGFDVKNEMSKHIASQEAKILEDQLPSFEASCNKKARVSIRARSNFSMMVDGCQWRKYGQKTSKGNPCPRAYYRCSMGQTCPVRKQVQRCAMDERVVITTYEGNHNHPLPEAARSIATTTTSALNMFLCGSMTTTTTSSTSLSLSSTSSSCPTLTLDLTTQQPSNDIIASQQPLLFPLPLNASYTQENNLALVDLVTAALTNDPSLKEALLAAFSSLTHNNNTIINEHV</sequence>
<feature type="domain" description="WRKY" evidence="7">
    <location>
        <begin position="173"/>
        <end position="239"/>
    </location>
</feature>
<dbReference type="SMART" id="SM00774">
    <property type="entry name" value="WRKY"/>
    <property type="match status" value="1"/>
</dbReference>
<dbReference type="Gene3D" id="2.20.25.80">
    <property type="entry name" value="WRKY domain"/>
    <property type="match status" value="1"/>
</dbReference>
<protein>
    <recommendedName>
        <fullName evidence="7">WRKY domain-containing protein</fullName>
    </recommendedName>
</protein>
<evidence type="ECO:0000313" key="9">
    <source>
        <dbReference type="Proteomes" id="UP000289738"/>
    </source>
</evidence>
<reference evidence="8 9" key="1">
    <citation type="submission" date="2019-01" db="EMBL/GenBank/DDBJ databases">
        <title>Sequencing of cultivated peanut Arachis hypogaea provides insights into genome evolution and oil improvement.</title>
        <authorList>
            <person name="Chen X."/>
        </authorList>
    </citation>
    <scope>NUCLEOTIDE SEQUENCE [LARGE SCALE GENOMIC DNA]</scope>
    <source>
        <strain evidence="9">cv. Fuhuasheng</strain>
        <tissue evidence="8">Leaves</tissue>
    </source>
</reference>
<feature type="coiled-coil region" evidence="6">
    <location>
        <begin position="47"/>
        <end position="81"/>
    </location>
</feature>
<evidence type="ECO:0000313" key="8">
    <source>
        <dbReference type="EMBL" id="RYR31525.1"/>
    </source>
</evidence>
<evidence type="ECO:0000256" key="5">
    <source>
        <dbReference type="ARBA" id="ARBA00023242"/>
    </source>
</evidence>
<evidence type="ECO:0000259" key="7">
    <source>
        <dbReference type="PROSITE" id="PS50811"/>
    </source>
</evidence>
<evidence type="ECO:0000256" key="1">
    <source>
        <dbReference type="ARBA" id="ARBA00004123"/>
    </source>
</evidence>
<evidence type="ECO:0000256" key="3">
    <source>
        <dbReference type="ARBA" id="ARBA00023125"/>
    </source>
</evidence>
<dbReference type="InterPro" id="IPR036576">
    <property type="entry name" value="WRKY_dom_sf"/>
</dbReference>
<dbReference type="EMBL" id="SDMP01000011">
    <property type="protein sequence ID" value="RYR31525.1"/>
    <property type="molecule type" value="Genomic_DNA"/>
</dbReference>
<evidence type="ECO:0000256" key="4">
    <source>
        <dbReference type="ARBA" id="ARBA00023163"/>
    </source>
</evidence>
<evidence type="ECO:0000256" key="2">
    <source>
        <dbReference type="ARBA" id="ARBA00023015"/>
    </source>
</evidence>
<keyword evidence="5" id="KW-0539">Nucleus</keyword>
<dbReference type="InterPro" id="IPR003657">
    <property type="entry name" value="WRKY_dom"/>
</dbReference>
<dbReference type="GO" id="GO:0005634">
    <property type="term" value="C:nucleus"/>
    <property type="evidence" value="ECO:0007669"/>
    <property type="project" value="UniProtKB-SubCell"/>
</dbReference>
<dbReference type="AlphaFoldDB" id="A0A445AYJ5"/>